<dbReference type="Proteomes" id="UP000182894">
    <property type="component" value="Unassembled WGS sequence"/>
</dbReference>
<organism evidence="1 2">
    <name type="scientific">Pseudomonas abietaniphila</name>
    <dbReference type="NCBI Taxonomy" id="89065"/>
    <lineage>
        <taxon>Bacteria</taxon>
        <taxon>Pseudomonadati</taxon>
        <taxon>Pseudomonadota</taxon>
        <taxon>Gammaproteobacteria</taxon>
        <taxon>Pseudomonadales</taxon>
        <taxon>Pseudomonadaceae</taxon>
        <taxon>Pseudomonas</taxon>
    </lineage>
</organism>
<reference evidence="2" key="1">
    <citation type="submission" date="2016-10" db="EMBL/GenBank/DDBJ databases">
        <authorList>
            <person name="Varghese N."/>
            <person name="Submissions S."/>
        </authorList>
    </citation>
    <scope>NUCLEOTIDE SEQUENCE [LARGE SCALE GENOMIC DNA]</scope>
    <source>
        <strain evidence="2">ATCC 700689</strain>
    </source>
</reference>
<name>A0A1G8NGP3_9PSED</name>
<dbReference type="EMBL" id="FNCO01000017">
    <property type="protein sequence ID" value="SDI79257.1"/>
    <property type="molecule type" value="Genomic_DNA"/>
</dbReference>
<dbReference type="AlphaFoldDB" id="A0A1G8NGP3"/>
<keyword evidence="2" id="KW-1185">Reference proteome</keyword>
<gene>
    <name evidence="1" type="ORF">SAMN05216605_11775</name>
</gene>
<sequence length="70" mass="7634">MSKQQRAIEAQAREVAQKYGCTAVKSTKRLPVNGGGGFQVVDSETCLVRVGRHFDMSAEQVIKFFEGDAA</sequence>
<dbReference type="RefSeq" id="WP_074757243.1">
    <property type="nucleotide sequence ID" value="NZ_FNCO01000017.1"/>
</dbReference>
<evidence type="ECO:0000313" key="1">
    <source>
        <dbReference type="EMBL" id="SDI79257.1"/>
    </source>
</evidence>
<dbReference type="OrthoDB" id="6906767at2"/>
<evidence type="ECO:0000313" key="2">
    <source>
        <dbReference type="Proteomes" id="UP000182894"/>
    </source>
</evidence>
<accession>A0A1G8NGP3</accession>
<dbReference type="STRING" id="89065.SAMN05216605_11775"/>
<protein>
    <submittedName>
        <fullName evidence="1">Uncharacterized protein</fullName>
    </submittedName>
</protein>
<proteinExistence type="predicted"/>